<dbReference type="Proteomes" id="UP000050867">
    <property type="component" value="Unassembled WGS sequence"/>
</dbReference>
<reference evidence="1 2" key="1">
    <citation type="submission" date="2015-10" db="EMBL/GenBank/DDBJ databases">
        <title>Draft genome sequence of pyrrolomycin-producing Streptomyces vitaminophilus.</title>
        <authorList>
            <person name="Graham D.E."/>
            <person name="Mahan K.M."/>
            <person name="Klingeman D.M."/>
            <person name="Hettich R.L."/>
            <person name="Parry R.J."/>
        </authorList>
    </citation>
    <scope>NUCLEOTIDE SEQUENCE [LARGE SCALE GENOMIC DNA]</scope>
    <source>
        <strain evidence="1 2">ATCC 31673</strain>
    </source>
</reference>
<name>A0A0T6LP67_WENVI</name>
<dbReference type="RefSeq" id="WP_018382972.1">
    <property type="nucleotide sequence ID" value="NZ_LLZU01000035.1"/>
</dbReference>
<sequence>METAAARSDDPYLPVAICHYRGNYFLHHGAYEIGLRAIEQVRRGDMRALSAMGTMHLKAAVLHSRQRTETCTQDALTHIEEARELAGHTAGQPDAHGLVFDRANVEIHATSVRIDVGDVGGAVEHGAALRFPPGWALNRAGHHHMDMARGYERIGRREEALAALLRARNAAPCQTRYHPTTRETITALLRATRSRSRELTRYARWVGV</sequence>
<organism evidence="1 2">
    <name type="scientific">Wenjunlia vitaminophila</name>
    <name type="common">Streptomyces vitaminophilus</name>
    <dbReference type="NCBI Taxonomy" id="76728"/>
    <lineage>
        <taxon>Bacteria</taxon>
        <taxon>Bacillati</taxon>
        <taxon>Actinomycetota</taxon>
        <taxon>Actinomycetes</taxon>
        <taxon>Kitasatosporales</taxon>
        <taxon>Streptomycetaceae</taxon>
        <taxon>Wenjunlia</taxon>
    </lineage>
</organism>
<dbReference type="OrthoDB" id="3504495at2"/>
<comment type="caution">
    <text evidence="1">The sequence shown here is derived from an EMBL/GenBank/DDBJ whole genome shotgun (WGS) entry which is preliminary data.</text>
</comment>
<gene>
    <name evidence="1" type="ORF">AQ490_05660</name>
</gene>
<dbReference type="eggNOG" id="COG1396">
    <property type="taxonomic scope" value="Bacteria"/>
</dbReference>
<evidence type="ECO:0000313" key="1">
    <source>
        <dbReference type="EMBL" id="KRV47846.1"/>
    </source>
</evidence>
<keyword evidence="2" id="KW-1185">Reference proteome</keyword>
<dbReference type="EMBL" id="LLZU01000035">
    <property type="protein sequence ID" value="KRV47846.1"/>
    <property type="molecule type" value="Genomic_DNA"/>
</dbReference>
<proteinExistence type="predicted"/>
<dbReference type="STRING" id="76728.AQ490_05660"/>
<dbReference type="AlphaFoldDB" id="A0A0T6LP67"/>
<evidence type="ECO:0000313" key="2">
    <source>
        <dbReference type="Proteomes" id="UP000050867"/>
    </source>
</evidence>
<accession>A0A0T6LP67</accession>
<protein>
    <submittedName>
        <fullName evidence="1">Uncharacterized protein</fullName>
    </submittedName>
</protein>